<dbReference type="PROSITE" id="PS00518">
    <property type="entry name" value="ZF_RING_1"/>
    <property type="match status" value="1"/>
</dbReference>
<feature type="domain" description="C3H1-type" evidence="11">
    <location>
        <begin position="343"/>
        <end position="372"/>
    </location>
</feature>
<dbReference type="Gene3D" id="4.10.1000.10">
    <property type="entry name" value="Zinc finger, CCCH-type"/>
    <property type="match status" value="1"/>
</dbReference>
<proteinExistence type="predicted"/>
<dbReference type="InterPro" id="IPR013083">
    <property type="entry name" value="Znf_RING/FYVE/PHD"/>
</dbReference>
<dbReference type="SMART" id="SM00356">
    <property type="entry name" value="ZnF_C3H1"/>
    <property type="match status" value="3"/>
</dbReference>
<name>A0A8B9C8L9_9AVES</name>
<dbReference type="InterPro" id="IPR041367">
    <property type="entry name" value="Znf-CCCH_4"/>
</dbReference>
<evidence type="ECO:0000256" key="9">
    <source>
        <dbReference type="SAM" id="MobiDB-lite"/>
    </source>
</evidence>
<dbReference type="Gene3D" id="3.30.40.10">
    <property type="entry name" value="Zinc/RING finger domain, C3HC4 (zinc finger)"/>
    <property type="match status" value="1"/>
</dbReference>
<feature type="zinc finger region" description="C3H1-type" evidence="8">
    <location>
        <begin position="72"/>
        <end position="99"/>
    </location>
</feature>
<reference evidence="12" key="1">
    <citation type="submission" date="2025-08" db="UniProtKB">
        <authorList>
            <consortium name="Ensembl"/>
        </authorList>
    </citation>
    <scope>IDENTIFICATION</scope>
</reference>
<dbReference type="PANTHER" id="PTHR11224:SF39">
    <property type="entry name" value="RING-TYPE E3 UBIQUITIN TRANSFERASE"/>
    <property type="match status" value="1"/>
</dbReference>
<comment type="catalytic activity">
    <reaction evidence="1">
        <text>S-ubiquitinyl-[E2 ubiquitin-conjugating enzyme]-L-cysteine + [acceptor protein]-L-lysine = [E2 ubiquitin-conjugating enzyme]-L-cysteine + N(6)-ubiquitinyl-[acceptor protein]-L-lysine.</text>
        <dbReference type="EC" id="2.3.2.27"/>
    </reaction>
</comment>
<dbReference type="GO" id="GO:0008270">
    <property type="term" value="F:zinc ion binding"/>
    <property type="evidence" value="ECO:0007669"/>
    <property type="project" value="UniProtKB-KW"/>
</dbReference>
<evidence type="ECO:0000256" key="4">
    <source>
        <dbReference type="ARBA" id="ARBA00022723"/>
    </source>
</evidence>
<dbReference type="PROSITE" id="PS50089">
    <property type="entry name" value="ZF_RING_2"/>
    <property type="match status" value="1"/>
</dbReference>
<dbReference type="PROSITE" id="PS50103">
    <property type="entry name" value="ZF_C3H1"/>
    <property type="match status" value="3"/>
</dbReference>
<dbReference type="EC" id="2.3.2.27" evidence="2"/>
<dbReference type="InterPro" id="IPR017907">
    <property type="entry name" value="Znf_RING_CS"/>
</dbReference>
<keyword evidence="7 8" id="KW-0862">Zinc</keyword>
<evidence type="ECO:0000256" key="1">
    <source>
        <dbReference type="ARBA" id="ARBA00000900"/>
    </source>
</evidence>
<dbReference type="GO" id="GO:0000209">
    <property type="term" value="P:protein polyubiquitination"/>
    <property type="evidence" value="ECO:0007669"/>
    <property type="project" value="InterPro"/>
</dbReference>
<dbReference type="Pfam" id="PF00097">
    <property type="entry name" value="zf-C3HC4"/>
    <property type="match status" value="1"/>
</dbReference>
<dbReference type="GO" id="GO:0061630">
    <property type="term" value="F:ubiquitin protein ligase activity"/>
    <property type="evidence" value="ECO:0007669"/>
    <property type="project" value="UniProtKB-EC"/>
</dbReference>
<evidence type="ECO:0000256" key="5">
    <source>
        <dbReference type="ARBA" id="ARBA00022737"/>
    </source>
</evidence>
<evidence type="ECO:0000256" key="8">
    <source>
        <dbReference type="PROSITE-ProRule" id="PRU00723"/>
    </source>
</evidence>
<feature type="domain" description="C3H1-type" evidence="11">
    <location>
        <begin position="103"/>
        <end position="125"/>
    </location>
</feature>
<dbReference type="AlphaFoldDB" id="A0A8B9C8L9"/>
<dbReference type="GeneTree" id="ENSGT00950000183077"/>
<evidence type="ECO:0000256" key="3">
    <source>
        <dbReference type="ARBA" id="ARBA00022679"/>
    </source>
</evidence>
<dbReference type="InterPro" id="IPR045072">
    <property type="entry name" value="MKRN-like"/>
</dbReference>
<dbReference type="SUPFAM" id="SSF57850">
    <property type="entry name" value="RING/U-box"/>
    <property type="match status" value="1"/>
</dbReference>
<feature type="region of interest" description="Disordered" evidence="9">
    <location>
        <begin position="376"/>
        <end position="405"/>
    </location>
</feature>
<keyword evidence="4 8" id="KW-0479">Metal-binding</keyword>
<dbReference type="Proteomes" id="UP000694426">
    <property type="component" value="Unplaced"/>
</dbReference>
<evidence type="ECO:0000259" key="10">
    <source>
        <dbReference type="PROSITE" id="PS50089"/>
    </source>
</evidence>
<reference evidence="12" key="2">
    <citation type="submission" date="2025-09" db="UniProtKB">
        <authorList>
            <consortium name="Ensembl"/>
        </authorList>
    </citation>
    <scope>IDENTIFICATION</scope>
</reference>
<dbReference type="InterPro" id="IPR018957">
    <property type="entry name" value="Znf_C3HC4_RING-type"/>
</dbReference>
<keyword evidence="5" id="KW-0677">Repeat</keyword>
<sequence length="422" mass="46015">MAAAGAGGSSLGEDVRLAPAVAIARAPLPTPDPRWENVAASRQSRCLGGAGGVCAQAPGFWGKWGWPQPLAPQLSPLCRDFARGSCRRGRSCRFSHARKSAPVCRYFQSGACAYGERCARAGLTPLSLCPSPASSSYQHVQEEPVPARSRHSPVPSVAPGRQGWRGAWRTSVPAVPRATRAAFRLPNVEVEEEEDDKEDPVPCKQLAWPFDEGVGCVFLTGWSRGCSAVLLRSQVPAEQGAAAAPVPAAALRARSEAVVCGICMERVYEKALPEERLFGILPNCGHAFCLGCIRTWRRSRDFQSTVIKACPECRVTSSYYIPHKYWVSDAGEKEQLIESFKARTGKIRCKFFIQNRGRCPFRSDCIYLHELPGGRPPRRSLQRPGVRAVSGETRPGVPRDVSQGEESSVTFEITLLNQQLPT</sequence>
<evidence type="ECO:0000256" key="6">
    <source>
        <dbReference type="ARBA" id="ARBA00022771"/>
    </source>
</evidence>
<evidence type="ECO:0000256" key="7">
    <source>
        <dbReference type="ARBA" id="ARBA00022833"/>
    </source>
</evidence>
<protein>
    <recommendedName>
        <fullName evidence="2">RING-type E3 ubiquitin transferase</fullName>
        <ecNumber evidence="2">2.3.2.27</ecNumber>
    </recommendedName>
</protein>
<dbReference type="InterPro" id="IPR000571">
    <property type="entry name" value="Znf_CCCH"/>
</dbReference>
<feature type="zinc finger region" description="C3H1-type" evidence="8">
    <location>
        <begin position="343"/>
        <end position="372"/>
    </location>
</feature>
<organism evidence="12 13">
    <name type="scientific">Anser brachyrhynchus</name>
    <name type="common">Pink-footed goose</name>
    <dbReference type="NCBI Taxonomy" id="132585"/>
    <lineage>
        <taxon>Eukaryota</taxon>
        <taxon>Metazoa</taxon>
        <taxon>Chordata</taxon>
        <taxon>Craniata</taxon>
        <taxon>Vertebrata</taxon>
        <taxon>Euteleostomi</taxon>
        <taxon>Archelosauria</taxon>
        <taxon>Archosauria</taxon>
        <taxon>Dinosauria</taxon>
        <taxon>Saurischia</taxon>
        <taxon>Theropoda</taxon>
        <taxon>Coelurosauria</taxon>
        <taxon>Aves</taxon>
        <taxon>Neognathae</taxon>
        <taxon>Galloanserae</taxon>
        <taxon>Anseriformes</taxon>
        <taxon>Anatidae</taxon>
        <taxon>Anserinae</taxon>
        <taxon>Anser</taxon>
    </lineage>
</organism>
<evidence type="ECO:0000313" key="12">
    <source>
        <dbReference type="Ensembl" id="ENSABRP00000015188.1"/>
    </source>
</evidence>
<keyword evidence="13" id="KW-1185">Reference proteome</keyword>
<dbReference type="SMART" id="SM00184">
    <property type="entry name" value="RING"/>
    <property type="match status" value="1"/>
</dbReference>
<feature type="domain" description="C3H1-type" evidence="11">
    <location>
        <begin position="72"/>
        <end position="99"/>
    </location>
</feature>
<evidence type="ECO:0000259" key="11">
    <source>
        <dbReference type="PROSITE" id="PS50103"/>
    </source>
</evidence>
<feature type="domain" description="RING-type" evidence="10">
    <location>
        <begin position="260"/>
        <end position="314"/>
    </location>
</feature>
<dbReference type="Pfam" id="PF18044">
    <property type="entry name" value="zf-CCCH_4"/>
    <property type="match status" value="1"/>
</dbReference>
<dbReference type="PANTHER" id="PTHR11224">
    <property type="entry name" value="MAKORIN-RELATED"/>
    <property type="match status" value="1"/>
</dbReference>
<keyword evidence="6 8" id="KW-0863">Zinc-finger</keyword>
<keyword evidence="3" id="KW-0808">Transferase</keyword>
<dbReference type="Ensembl" id="ENSABRT00000021688.1">
    <property type="protein sequence ID" value="ENSABRP00000015188.1"/>
    <property type="gene ID" value="ENSABRG00000013381.1"/>
</dbReference>
<evidence type="ECO:0000313" key="13">
    <source>
        <dbReference type="Proteomes" id="UP000694426"/>
    </source>
</evidence>
<evidence type="ECO:0000256" key="2">
    <source>
        <dbReference type="ARBA" id="ARBA00012483"/>
    </source>
</evidence>
<accession>A0A8B9C8L9</accession>
<dbReference type="InterPro" id="IPR001841">
    <property type="entry name" value="Znf_RING"/>
</dbReference>
<dbReference type="Pfam" id="PF14608">
    <property type="entry name" value="zf-CCCH_2"/>
    <property type="match status" value="2"/>
</dbReference>
<feature type="zinc finger region" description="C3H1-type" evidence="8">
    <location>
        <begin position="103"/>
        <end position="125"/>
    </location>
</feature>